<keyword evidence="3" id="KW-1185">Reference proteome</keyword>
<feature type="chain" id="PRO_5046514632" evidence="1">
    <location>
        <begin position="35"/>
        <end position="111"/>
    </location>
</feature>
<gene>
    <name evidence="2" type="ORF">ABZ510_14035</name>
</gene>
<keyword evidence="1" id="KW-0732">Signal</keyword>
<accession>A0ABV2WQ20</accession>
<dbReference type="GeneID" id="96241694"/>
<name>A0ABV2WQ20_9NOCA</name>
<comment type="caution">
    <text evidence="2">The sequence shown here is derived from an EMBL/GenBank/DDBJ whole genome shotgun (WGS) entry which is preliminary data.</text>
</comment>
<evidence type="ECO:0000256" key="1">
    <source>
        <dbReference type="SAM" id="SignalP"/>
    </source>
</evidence>
<feature type="signal peptide" evidence="1">
    <location>
        <begin position="1"/>
        <end position="34"/>
    </location>
</feature>
<organism evidence="2 3">
    <name type="scientific">Nocardia rhamnosiphila</name>
    <dbReference type="NCBI Taxonomy" id="426716"/>
    <lineage>
        <taxon>Bacteria</taxon>
        <taxon>Bacillati</taxon>
        <taxon>Actinomycetota</taxon>
        <taxon>Actinomycetes</taxon>
        <taxon>Mycobacteriales</taxon>
        <taxon>Nocardiaceae</taxon>
        <taxon>Nocardia</taxon>
    </lineage>
</organism>
<dbReference type="Proteomes" id="UP001550628">
    <property type="component" value="Unassembled WGS sequence"/>
</dbReference>
<proteinExistence type="predicted"/>
<evidence type="ECO:0000313" key="2">
    <source>
        <dbReference type="EMBL" id="MEU1952979.1"/>
    </source>
</evidence>
<dbReference type="EMBL" id="JBEYBF010000008">
    <property type="protein sequence ID" value="MEU1952979.1"/>
    <property type="molecule type" value="Genomic_DNA"/>
</dbReference>
<protein>
    <submittedName>
        <fullName evidence="2">Uncharacterized protein</fullName>
    </submittedName>
</protein>
<evidence type="ECO:0000313" key="3">
    <source>
        <dbReference type="Proteomes" id="UP001550628"/>
    </source>
</evidence>
<reference evidence="2 3" key="1">
    <citation type="submission" date="2024-06" db="EMBL/GenBank/DDBJ databases">
        <title>The Natural Products Discovery Center: Release of the First 8490 Sequenced Strains for Exploring Actinobacteria Biosynthetic Diversity.</title>
        <authorList>
            <person name="Kalkreuter E."/>
            <person name="Kautsar S.A."/>
            <person name="Yang D."/>
            <person name="Bader C.D."/>
            <person name="Teijaro C.N."/>
            <person name="Fluegel L."/>
            <person name="Davis C.M."/>
            <person name="Simpson J.R."/>
            <person name="Lauterbach L."/>
            <person name="Steele A.D."/>
            <person name="Gui C."/>
            <person name="Meng S."/>
            <person name="Li G."/>
            <person name="Viehrig K."/>
            <person name="Ye F."/>
            <person name="Su P."/>
            <person name="Kiefer A.F."/>
            <person name="Nichols A."/>
            <person name="Cepeda A.J."/>
            <person name="Yan W."/>
            <person name="Fan B."/>
            <person name="Jiang Y."/>
            <person name="Adhikari A."/>
            <person name="Zheng C.-J."/>
            <person name="Schuster L."/>
            <person name="Cowan T.M."/>
            <person name="Smanski M.J."/>
            <person name="Chevrette M.G."/>
            <person name="De Carvalho L.P.S."/>
            <person name="Shen B."/>
        </authorList>
    </citation>
    <scope>NUCLEOTIDE SEQUENCE [LARGE SCALE GENOMIC DNA]</scope>
    <source>
        <strain evidence="2 3">NPDC019708</strain>
    </source>
</reference>
<sequence>MIRNGCLPWPRSAALLTATTVTALQLLPAAPAHASSPSCAKAIDLINAAIDLSGGTMDDATTRALSDRLSGVAALAVGEEREAITGYADALIDETVSDLGPATDELNRVCA</sequence>
<dbReference type="RefSeq" id="WP_030520530.1">
    <property type="nucleotide sequence ID" value="NZ_JBEYBD010000001.1"/>
</dbReference>